<comment type="caution">
    <text evidence="1">The sequence shown here is derived from an EMBL/GenBank/DDBJ whole genome shotgun (WGS) entry which is preliminary data.</text>
</comment>
<organism evidence="1">
    <name type="scientific">marine sediment metagenome</name>
    <dbReference type="NCBI Taxonomy" id="412755"/>
    <lineage>
        <taxon>unclassified sequences</taxon>
        <taxon>metagenomes</taxon>
        <taxon>ecological metagenomes</taxon>
    </lineage>
</organism>
<dbReference type="EMBL" id="BARV01011219">
    <property type="protein sequence ID" value="GAI05184.1"/>
    <property type="molecule type" value="Genomic_DNA"/>
</dbReference>
<evidence type="ECO:0000313" key="1">
    <source>
        <dbReference type="EMBL" id="GAI05184.1"/>
    </source>
</evidence>
<dbReference type="AlphaFoldDB" id="X1MFM7"/>
<reference evidence="1" key="1">
    <citation type="journal article" date="2014" name="Front. Microbiol.">
        <title>High frequency of phylogenetically diverse reductive dehalogenase-homologous genes in deep subseafloor sedimentary metagenomes.</title>
        <authorList>
            <person name="Kawai M."/>
            <person name="Futagami T."/>
            <person name="Toyoda A."/>
            <person name="Takaki Y."/>
            <person name="Nishi S."/>
            <person name="Hori S."/>
            <person name="Arai W."/>
            <person name="Tsubouchi T."/>
            <person name="Morono Y."/>
            <person name="Uchiyama I."/>
            <person name="Ito T."/>
            <person name="Fujiyama A."/>
            <person name="Inagaki F."/>
            <person name="Takami H."/>
        </authorList>
    </citation>
    <scope>NUCLEOTIDE SEQUENCE</scope>
    <source>
        <strain evidence="1">Expedition CK06-06</strain>
    </source>
</reference>
<name>X1MFM7_9ZZZZ</name>
<sequence>PVAVIHGNRKRKPTNATDDNVKDLVVELKREKYVLSI</sequence>
<proteinExistence type="predicted"/>
<feature type="non-terminal residue" evidence="1">
    <location>
        <position position="1"/>
    </location>
</feature>
<gene>
    <name evidence="1" type="ORF">S06H3_21376</name>
</gene>
<accession>X1MFM7</accession>
<protein>
    <submittedName>
        <fullName evidence="1">Uncharacterized protein</fullName>
    </submittedName>
</protein>